<accession>A0AAV8YYE3</accession>
<evidence type="ECO:0000313" key="7">
    <source>
        <dbReference type="EMBL" id="KAJ8955765.1"/>
    </source>
</evidence>
<keyword evidence="4" id="KW-1015">Disulfide bond</keyword>
<evidence type="ECO:0000259" key="6">
    <source>
        <dbReference type="PROSITE" id="PS50240"/>
    </source>
</evidence>
<proteinExistence type="predicted"/>
<dbReference type="PANTHER" id="PTHR24253:SF46">
    <property type="entry name" value="SERINE PROTEASE P83"/>
    <property type="match status" value="1"/>
</dbReference>
<sequence>MHCFRYIPSSSSPRRRTASTWPSCGWTGRRIICPTSPPICLPPRGENFLGEIGVSAGWGALSPGSRLRPQTLQAVQVPVIDNRQCERWHRSKGISVTIYDEMMCAGYKNGGRDSCQGGLGGPAHAAEDRQVVPDRDSVGGVFLRAAGTAGDLPQGGAYRGLDHQGHRVLVASS</sequence>
<evidence type="ECO:0000313" key="8">
    <source>
        <dbReference type="Proteomes" id="UP001162162"/>
    </source>
</evidence>
<dbReference type="InterPro" id="IPR001254">
    <property type="entry name" value="Trypsin_dom"/>
</dbReference>
<dbReference type="PANTHER" id="PTHR24253">
    <property type="entry name" value="TRANSMEMBRANE PROTEASE SERINE"/>
    <property type="match status" value="1"/>
</dbReference>
<evidence type="ECO:0000256" key="4">
    <source>
        <dbReference type="ARBA" id="ARBA00023157"/>
    </source>
</evidence>
<keyword evidence="8" id="KW-1185">Reference proteome</keyword>
<dbReference type="GO" id="GO:0005576">
    <property type="term" value="C:extracellular region"/>
    <property type="evidence" value="ECO:0007669"/>
    <property type="project" value="UniProtKB-SubCell"/>
</dbReference>
<evidence type="ECO:0000256" key="1">
    <source>
        <dbReference type="ARBA" id="ARBA00004613"/>
    </source>
</evidence>
<evidence type="ECO:0000256" key="5">
    <source>
        <dbReference type="ARBA" id="ARBA00023180"/>
    </source>
</evidence>
<dbReference type="InterPro" id="IPR009003">
    <property type="entry name" value="Peptidase_S1_PA"/>
</dbReference>
<dbReference type="Pfam" id="PF00089">
    <property type="entry name" value="Trypsin"/>
    <property type="match status" value="1"/>
</dbReference>
<dbReference type="SUPFAM" id="SSF50494">
    <property type="entry name" value="Trypsin-like serine proteases"/>
    <property type="match status" value="1"/>
</dbReference>
<evidence type="ECO:0000256" key="3">
    <source>
        <dbReference type="ARBA" id="ARBA00022729"/>
    </source>
</evidence>
<keyword evidence="5" id="KW-0325">Glycoprotein</keyword>
<dbReference type="InterPro" id="IPR043504">
    <property type="entry name" value="Peptidase_S1_PA_chymotrypsin"/>
</dbReference>
<comment type="caution">
    <text evidence="7">The sequence shown here is derived from an EMBL/GenBank/DDBJ whole genome shotgun (WGS) entry which is preliminary data.</text>
</comment>
<keyword evidence="2" id="KW-0964">Secreted</keyword>
<reference evidence="7" key="1">
    <citation type="journal article" date="2023" name="Insect Mol. Biol.">
        <title>Genome sequencing provides insights into the evolution of gene families encoding plant cell wall-degrading enzymes in longhorned beetles.</title>
        <authorList>
            <person name="Shin N.R."/>
            <person name="Okamura Y."/>
            <person name="Kirsch R."/>
            <person name="Pauchet Y."/>
        </authorList>
    </citation>
    <scope>NUCLEOTIDE SEQUENCE</scope>
    <source>
        <strain evidence="7">AMC_N1</strain>
    </source>
</reference>
<feature type="domain" description="Peptidase S1" evidence="6">
    <location>
        <begin position="38"/>
        <end position="158"/>
    </location>
</feature>
<comment type="subcellular location">
    <subcellularLocation>
        <location evidence="1">Secreted</location>
    </subcellularLocation>
</comment>
<dbReference type="PROSITE" id="PS50240">
    <property type="entry name" value="TRYPSIN_DOM"/>
    <property type="match status" value="1"/>
</dbReference>
<dbReference type="FunFam" id="2.40.10.10:FF:000054">
    <property type="entry name" value="Complement C1r subcomponent"/>
    <property type="match status" value="1"/>
</dbReference>
<dbReference type="EMBL" id="JAPWTK010000036">
    <property type="protein sequence ID" value="KAJ8955765.1"/>
    <property type="molecule type" value="Genomic_DNA"/>
</dbReference>
<evidence type="ECO:0000256" key="2">
    <source>
        <dbReference type="ARBA" id="ARBA00022525"/>
    </source>
</evidence>
<name>A0AAV8YYE3_9CUCU</name>
<dbReference type="AlphaFoldDB" id="A0AAV8YYE3"/>
<organism evidence="7 8">
    <name type="scientific">Aromia moschata</name>
    <dbReference type="NCBI Taxonomy" id="1265417"/>
    <lineage>
        <taxon>Eukaryota</taxon>
        <taxon>Metazoa</taxon>
        <taxon>Ecdysozoa</taxon>
        <taxon>Arthropoda</taxon>
        <taxon>Hexapoda</taxon>
        <taxon>Insecta</taxon>
        <taxon>Pterygota</taxon>
        <taxon>Neoptera</taxon>
        <taxon>Endopterygota</taxon>
        <taxon>Coleoptera</taxon>
        <taxon>Polyphaga</taxon>
        <taxon>Cucujiformia</taxon>
        <taxon>Chrysomeloidea</taxon>
        <taxon>Cerambycidae</taxon>
        <taxon>Cerambycinae</taxon>
        <taxon>Callichromatini</taxon>
        <taxon>Aromia</taxon>
    </lineage>
</organism>
<dbReference type="Gene3D" id="2.40.10.10">
    <property type="entry name" value="Trypsin-like serine proteases"/>
    <property type="match status" value="1"/>
</dbReference>
<gene>
    <name evidence="7" type="ORF">NQ318_008639</name>
</gene>
<keyword evidence="3" id="KW-0732">Signal</keyword>
<dbReference type="GO" id="GO:0004252">
    <property type="term" value="F:serine-type endopeptidase activity"/>
    <property type="evidence" value="ECO:0007669"/>
    <property type="project" value="InterPro"/>
</dbReference>
<dbReference type="Proteomes" id="UP001162162">
    <property type="component" value="Unassembled WGS sequence"/>
</dbReference>
<dbReference type="GO" id="GO:0006508">
    <property type="term" value="P:proteolysis"/>
    <property type="evidence" value="ECO:0007669"/>
    <property type="project" value="InterPro"/>
</dbReference>
<protein>
    <recommendedName>
        <fullName evidence="6">Peptidase S1 domain-containing protein</fullName>
    </recommendedName>
</protein>